<dbReference type="Gene3D" id="3.20.20.80">
    <property type="entry name" value="Glycosidases"/>
    <property type="match status" value="1"/>
</dbReference>
<accession>A0A1D8A9C9</accession>
<dbReference type="AlphaFoldDB" id="A0A1D8A9C9"/>
<reference evidence="2" key="1">
    <citation type="journal article" date="2017" name="J. Biotechnol.">
        <title>Complete genome sequence of Novosphingobium resinovorum SA1, a versatile xenobiotic-degrading bacterium capable of utilizing sulfanilic acid.</title>
        <authorList>
            <person name="Hegedus B."/>
            <person name="Kos P.B."/>
            <person name="Balint B."/>
            <person name="Maroti G."/>
            <person name="Gan H.M."/>
            <person name="Perei K."/>
            <person name="Rakhely G."/>
        </authorList>
    </citation>
    <scope>NUCLEOTIDE SEQUENCE [LARGE SCALE GENOMIC DNA]</scope>
    <source>
        <strain evidence="2">SA1</strain>
    </source>
</reference>
<sequence>MPAAPFRPVEVRCTFLGTGQLEADGVVEVTGRGPHSLDLKLSPTGQENEMAWIELTRTDPRDPVRDIDCRKAGTPASVRFDPEFVNFVSGFGVLRFMDWQRTNDNLRLTWSQRALPQTSSQSGPAGASVEDMVDLANTVHADAWFTLPFHADEAYVRSFAQLVHQRLDPGSRVYVELGNEVWNDMFDATKDAEREGLARGLGEGNATRAAMERYAERVTETMRIWTQVFADRPGALVRVAATQNANAGLARMILGFRDTADWVDALATAPYVWMDMDAYHAGDTDRVFAAMPAAIEKSLDMAGEQREIAAQYGKRYITYEAGQHLVTPDMALARAVQRDPRMGQAYARYLTEWRDRFGDTMMLYASTAPISEYGSWGLREYGGQPIAEAPKYQAVHRFLEASH</sequence>
<evidence type="ECO:0000313" key="2">
    <source>
        <dbReference type="Proteomes" id="UP000094626"/>
    </source>
</evidence>
<keyword evidence="2" id="KW-1185">Reference proteome</keyword>
<name>A0A1D8A9C9_9SPHN</name>
<proteinExistence type="predicted"/>
<gene>
    <name evidence="1" type="ORF">BES08_15080</name>
</gene>
<evidence type="ECO:0000313" key="1">
    <source>
        <dbReference type="EMBL" id="AOR78712.1"/>
    </source>
</evidence>
<dbReference type="InterPro" id="IPR017853">
    <property type="entry name" value="GH"/>
</dbReference>
<dbReference type="SUPFAM" id="SSF51445">
    <property type="entry name" value="(Trans)glycosidases"/>
    <property type="match status" value="1"/>
</dbReference>
<organism evidence="1 2">
    <name type="scientific">Novosphingobium resinovorum</name>
    <dbReference type="NCBI Taxonomy" id="158500"/>
    <lineage>
        <taxon>Bacteria</taxon>
        <taxon>Pseudomonadati</taxon>
        <taxon>Pseudomonadota</taxon>
        <taxon>Alphaproteobacteria</taxon>
        <taxon>Sphingomonadales</taxon>
        <taxon>Sphingomonadaceae</taxon>
        <taxon>Novosphingobium</taxon>
    </lineage>
</organism>
<dbReference type="KEGG" id="nre:BES08_15080"/>
<dbReference type="Proteomes" id="UP000094626">
    <property type="component" value="Chromosome"/>
</dbReference>
<protein>
    <submittedName>
        <fullName evidence="1">Uncharacterized protein</fullName>
    </submittedName>
</protein>
<dbReference type="EMBL" id="CP017075">
    <property type="protein sequence ID" value="AOR78712.1"/>
    <property type="molecule type" value="Genomic_DNA"/>
</dbReference>